<reference evidence="3 4" key="1">
    <citation type="journal article" date="2018" name="Mol. Biol. Evol.">
        <title>Broad Genomic Sampling Reveals a Smut Pathogenic Ancestry of the Fungal Clade Ustilaginomycotina.</title>
        <authorList>
            <person name="Kijpornyongpan T."/>
            <person name="Mondo S.J."/>
            <person name="Barry K."/>
            <person name="Sandor L."/>
            <person name="Lee J."/>
            <person name="Lipzen A."/>
            <person name="Pangilinan J."/>
            <person name="LaButti K."/>
            <person name="Hainaut M."/>
            <person name="Henrissat B."/>
            <person name="Grigoriev I.V."/>
            <person name="Spatafora J.W."/>
            <person name="Aime M.C."/>
        </authorList>
    </citation>
    <scope>NUCLEOTIDE SEQUENCE [LARGE SCALE GENOMIC DNA]</scope>
    <source>
        <strain evidence="3 4">MCA 3645</strain>
    </source>
</reference>
<dbReference type="PROSITE" id="PS00616">
    <property type="entry name" value="HIS_ACID_PHOSPHAT_1"/>
    <property type="match status" value="1"/>
</dbReference>
<dbReference type="PANTHER" id="PTHR11567">
    <property type="entry name" value="ACID PHOSPHATASE-RELATED"/>
    <property type="match status" value="1"/>
</dbReference>
<dbReference type="InterPro" id="IPR000560">
    <property type="entry name" value="His_Pase_clade-2"/>
</dbReference>
<dbReference type="InterPro" id="IPR033379">
    <property type="entry name" value="Acid_Pase_AS"/>
</dbReference>
<evidence type="ECO:0000256" key="2">
    <source>
        <dbReference type="ARBA" id="ARBA00022801"/>
    </source>
</evidence>
<dbReference type="EMBL" id="KZ819198">
    <property type="protein sequence ID" value="PWY98434.1"/>
    <property type="molecule type" value="Genomic_DNA"/>
</dbReference>
<comment type="similarity">
    <text evidence="1">Belongs to the histidine acid phosphatase family.</text>
</comment>
<dbReference type="Proteomes" id="UP000246740">
    <property type="component" value="Unassembled WGS sequence"/>
</dbReference>
<name>A0A317XJG8_9BASI</name>
<evidence type="ECO:0000256" key="1">
    <source>
        <dbReference type="ARBA" id="ARBA00005375"/>
    </source>
</evidence>
<proteinExistence type="inferred from homology"/>
<dbReference type="OrthoDB" id="10257284at2759"/>
<dbReference type="FunCoup" id="A0A317XJG8">
    <property type="interactions" value="33"/>
</dbReference>
<gene>
    <name evidence="3" type="ORF">BCV70DRAFT_212797</name>
</gene>
<dbReference type="GO" id="GO:0016791">
    <property type="term" value="F:phosphatase activity"/>
    <property type="evidence" value="ECO:0007669"/>
    <property type="project" value="TreeGrafter"/>
</dbReference>
<dbReference type="InterPro" id="IPR029033">
    <property type="entry name" value="His_PPase_superfam"/>
</dbReference>
<protein>
    <submittedName>
        <fullName evidence="3">Phosphoglycerate mutase-like protein</fullName>
    </submittedName>
</protein>
<dbReference type="Pfam" id="PF00328">
    <property type="entry name" value="His_Phos_2"/>
    <property type="match status" value="1"/>
</dbReference>
<evidence type="ECO:0000313" key="4">
    <source>
        <dbReference type="Proteomes" id="UP000246740"/>
    </source>
</evidence>
<accession>A0A317XJG8</accession>
<dbReference type="InParanoid" id="A0A317XJG8"/>
<sequence>MLELNSQYTASVRALFCVSTFPTRAGVNASDYVSEPISVDVPMISAVPDSGAGAAGPGLGWKDPPSGLQLSQVHYLVRHGERTPVRTRLTHLFPEKWNLCRAGREFDATVLELAPSKFNTIPPIQVGQVPPGKSATAYSSIMRMKRSVETESSRTNQAVVGEEGECLLGELTDLGRLSTLRFGRELRRLYVDRLGFLPNLLTSKDNDSLYFRSTNMGRTIETLEQVIRGLHANPVQPNTEGQFIPKVLVRNGTDENLLPNTYGCGRLRALDKAFADAAAQALNPSLEALDDVLEPLIGGKPRIDGRPRLNGILDTVKAAQAHGFPVPPALDDATTHGTIERAIVAEWFSGYNAPDPERRLEFRRLAMGRFVNELSLKMSKRAEKGDADPLKFAVYATHDTALAGLLNTLDCFDGKWPVFTSSMGVELFRDTTAKSSSSSSSALMGLARSLFGGAAGQQQQHYVRVRYGDRDMRLPACAAQGKHYEGRPEFCTLEAFMDVAKSLRHPKGWSWDEQCSVGQGPKSSK</sequence>
<dbReference type="PROSITE" id="PS00778">
    <property type="entry name" value="HIS_ACID_PHOSPHAT_2"/>
    <property type="match status" value="1"/>
</dbReference>
<dbReference type="AlphaFoldDB" id="A0A317XJG8"/>
<keyword evidence="4" id="KW-1185">Reference proteome</keyword>
<dbReference type="Gene3D" id="3.40.50.1240">
    <property type="entry name" value="Phosphoglycerate mutase-like"/>
    <property type="match status" value="1"/>
</dbReference>
<keyword evidence="2" id="KW-0378">Hydrolase</keyword>
<dbReference type="STRING" id="1882483.A0A317XJG8"/>
<dbReference type="SUPFAM" id="SSF53254">
    <property type="entry name" value="Phosphoglycerate mutase-like"/>
    <property type="match status" value="1"/>
</dbReference>
<dbReference type="CDD" id="cd07061">
    <property type="entry name" value="HP_HAP_like"/>
    <property type="match status" value="1"/>
</dbReference>
<organism evidence="3 4">
    <name type="scientific">Testicularia cyperi</name>
    <dbReference type="NCBI Taxonomy" id="1882483"/>
    <lineage>
        <taxon>Eukaryota</taxon>
        <taxon>Fungi</taxon>
        <taxon>Dikarya</taxon>
        <taxon>Basidiomycota</taxon>
        <taxon>Ustilaginomycotina</taxon>
        <taxon>Ustilaginomycetes</taxon>
        <taxon>Ustilaginales</taxon>
        <taxon>Anthracoideaceae</taxon>
        <taxon>Testicularia</taxon>
    </lineage>
</organism>
<evidence type="ECO:0000313" key="3">
    <source>
        <dbReference type="EMBL" id="PWY98434.1"/>
    </source>
</evidence>
<dbReference type="InterPro" id="IPR050645">
    <property type="entry name" value="Histidine_acid_phosphatase"/>
</dbReference>
<dbReference type="PANTHER" id="PTHR11567:SF110">
    <property type="entry name" value="2-PHOSPHOXYLOSE PHOSPHATASE 1"/>
    <property type="match status" value="1"/>
</dbReference>